<dbReference type="InterPro" id="IPR046816">
    <property type="entry name" value="MmeI_Mtase"/>
</dbReference>
<dbReference type="Pfam" id="PF20465">
    <property type="entry name" value="MmeI_hel"/>
    <property type="match status" value="1"/>
</dbReference>
<organism evidence="10 11">
    <name type="scientific">Corynebacterium endometrii</name>
    <dbReference type="NCBI Taxonomy" id="2488819"/>
    <lineage>
        <taxon>Bacteria</taxon>
        <taxon>Bacillati</taxon>
        <taxon>Actinomycetota</taxon>
        <taxon>Actinomycetes</taxon>
        <taxon>Mycobacteriales</taxon>
        <taxon>Corynebacteriaceae</taxon>
        <taxon>Corynebacterium</taxon>
    </lineage>
</organism>
<dbReference type="PANTHER" id="PTHR33841">
    <property type="entry name" value="DNA METHYLTRANSFERASE YEEA-RELATED"/>
    <property type="match status" value="1"/>
</dbReference>
<dbReference type="Pfam" id="PF20473">
    <property type="entry name" value="MmeI_Mtase"/>
    <property type="match status" value="1"/>
</dbReference>
<dbReference type="Pfam" id="PF20467">
    <property type="entry name" value="MmeI_C"/>
    <property type="match status" value="1"/>
</dbReference>
<protein>
    <recommendedName>
        <fullName evidence="1">site-specific DNA-methyltransferase (adenine-specific)</fullName>
        <ecNumber evidence="1">2.1.1.72</ecNumber>
    </recommendedName>
</protein>
<feature type="domain" description="MmeI-like N-terminal" evidence="5">
    <location>
        <begin position="16"/>
        <end position="192"/>
    </location>
</feature>
<feature type="domain" description="MmeI-like DNA-methyltransferase" evidence="9">
    <location>
        <begin position="371"/>
        <end position="627"/>
    </location>
</feature>
<comment type="catalytic activity">
    <reaction evidence="4">
        <text>a 2'-deoxyadenosine in DNA + S-adenosyl-L-methionine = an N(6)-methyl-2'-deoxyadenosine in DNA + S-adenosyl-L-homocysteine + H(+)</text>
        <dbReference type="Rhea" id="RHEA:15197"/>
        <dbReference type="Rhea" id="RHEA-COMP:12418"/>
        <dbReference type="Rhea" id="RHEA-COMP:12419"/>
        <dbReference type="ChEBI" id="CHEBI:15378"/>
        <dbReference type="ChEBI" id="CHEBI:57856"/>
        <dbReference type="ChEBI" id="CHEBI:59789"/>
        <dbReference type="ChEBI" id="CHEBI:90615"/>
        <dbReference type="ChEBI" id="CHEBI:90616"/>
        <dbReference type="EC" id="2.1.1.72"/>
    </reaction>
</comment>
<keyword evidence="11" id="KW-1185">Reference proteome</keyword>
<reference evidence="10 11" key="1">
    <citation type="submission" date="2019-04" db="EMBL/GenBank/DDBJ databases">
        <title>Corynebacterium endometrii sp. nov., isolated from the uterus of a cow with endometritis.</title>
        <authorList>
            <person name="Ballas P."/>
            <person name="Ruckert C."/>
            <person name="Wagener K."/>
            <person name="Drillich M."/>
            <person name="Kaempfer P."/>
            <person name="Busse H.-J."/>
            <person name="Ehling-Schulz M."/>
        </authorList>
    </citation>
    <scope>NUCLEOTIDE SEQUENCE [LARGE SCALE GENOMIC DNA]</scope>
    <source>
        <strain evidence="10 11">LMM-1653</strain>
    </source>
</reference>
<evidence type="ECO:0000259" key="9">
    <source>
        <dbReference type="Pfam" id="PF20473"/>
    </source>
</evidence>
<dbReference type="RefSeq" id="WP_136140719.1">
    <property type="nucleotide sequence ID" value="NZ_CP039247.1"/>
</dbReference>
<evidence type="ECO:0000313" key="10">
    <source>
        <dbReference type="EMBL" id="QCB27914.1"/>
    </source>
</evidence>
<dbReference type="InterPro" id="IPR046819">
    <property type="entry name" value="MmeI_hel"/>
</dbReference>
<evidence type="ECO:0000259" key="6">
    <source>
        <dbReference type="Pfam" id="PF20465"/>
    </source>
</evidence>
<proteinExistence type="predicted"/>
<dbReference type="REBASE" id="307309">
    <property type="entry name" value="Csp1653ORF3085P"/>
</dbReference>
<sequence length="944" mass="106462">MQAPTVSRTPQQRRAAAESFSATWEGRGYEKGDTATFWNQLLTEVVCLEDVVTNVRYEERAYSGGYIDVVIAEARTIVEQKALGVSLDKPELRQGQMVTPFQQALSYANSLPNSQRPDFIIVSNFETFRIHNLDVAKPDENYVEFALAELAAQLHLLDFLTDPQRARAKREEKASMEAGQLIGKLYSKLRDQYQFPDSTASQHSLNVLCVRLVFCLFAEDAGLFGKDALYNYLHGMPANVVRGRLKELFEVLDTPVEQRTDPYMDPQLKAFPYVNGGLFRPGDNQEIPPFTDDILELLLEEVSRDTNWAEISPTIFGGVFESTLNPEIRAQGGMHYTTPNNIHKVIDPLFLDDLKDELAEIVDAEGLTPRKRNKLLEKFHDKIASLTFFDPACGSGNFLTETYIQLRRLENKVLSILYGGQTQLGFEMTNPLKVSLNQFYGIEINDFAVSVASTALWIAQLQANVEAQSIITQEIEDLPLHDAANILHGNALKVDWKTVIAPTVCNYIIGNPPFLGARNQSKEQKAELKDVFPAGTRNVGDIDYVAGWFIKAAEFMGDHDVRTAFVATNSVVQGVQVANIWYPIMNMGFQINFAHDTFRWVTDANDGAHVFCVIVGFSKQNDLVRLFHYDHPDARPELQHPNRLNAYLADGPDVFIWNRSKPISNVPEMAIGNKPIDGGQYIFTTEEKEAFVAQEPKAVNFFKEFIGSRELINGTKRWILWLGEATSDDFKKMPLARERVKAVQEYRLASKSVPTQKLANKPTRFHVENMPDGESIVIPEVTTSRRKYLPIGLIPPGVLASNLVKLIPNASRFHFGVLNSQFHHAWMRVVAGRLGNGYRYSSGVVYNNFVFPQPTDAQRLEIERCAQAVLDARAEYEGATLADLYDPDNNFLYPTLVRAHQELDKSVEAAYGVEFSHLDDAEREQEIVAHLFRLYAEAIELENK</sequence>
<dbReference type="KEGG" id="cee:CENDO_03085"/>
<feature type="domain" description="MmeI-like helicase spacer" evidence="6">
    <location>
        <begin position="203"/>
        <end position="279"/>
    </location>
</feature>
<evidence type="ECO:0000313" key="11">
    <source>
        <dbReference type="Proteomes" id="UP000296352"/>
    </source>
</evidence>
<dbReference type="Proteomes" id="UP000296352">
    <property type="component" value="Chromosome"/>
</dbReference>
<name>A0A4P7QGK6_9CORY</name>
<accession>A0A4P7QGK6</accession>
<dbReference type="InterPro" id="IPR050953">
    <property type="entry name" value="N4_N6_ade-DNA_methylase"/>
</dbReference>
<dbReference type="InterPro" id="IPR046817">
    <property type="entry name" value="MmeI_N"/>
</dbReference>
<dbReference type="InterPro" id="IPR029063">
    <property type="entry name" value="SAM-dependent_MTases_sf"/>
</dbReference>
<dbReference type="InterPro" id="IPR046820">
    <property type="entry name" value="MmeI_TRD"/>
</dbReference>
<dbReference type="AlphaFoldDB" id="A0A4P7QGK6"/>
<keyword evidence="3" id="KW-0808">Transferase</keyword>
<evidence type="ECO:0000256" key="4">
    <source>
        <dbReference type="ARBA" id="ARBA00047942"/>
    </source>
</evidence>
<dbReference type="EC" id="2.1.1.72" evidence="1"/>
<dbReference type="Pfam" id="PF20464">
    <property type="entry name" value="MmeI_N"/>
    <property type="match status" value="1"/>
</dbReference>
<evidence type="ECO:0000256" key="2">
    <source>
        <dbReference type="ARBA" id="ARBA00022603"/>
    </source>
</evidence>
<gene>
    <name evidence="10" type="ORF">CENDO_03085</name>
</gene>
<dbReference type="PANTHER" id="PTHR33841:SF1">
    <property type="entry name" value="DNA METHYLTRANSFERASE A"/>
    <property type="match status" value="1"/>
</dbReference>
<evidence type="ECO:0000259" key="8">
    <source>
        <dbReference type="Pfam" id="PF20467"/>
    </source>
</evidence>
<dbReference type="SUPFAM" id="SSF53335">
    <property type="entry name" value="S-adenosyl-L-methionine-dependent methyltransferases"/>
    <property type="match status" value="1"/>
</dbReference>
<dbReference type="InterPro" id="IPR046818">
    <property type="entry name" value="MmeI_C"/>
</dbReference>
<evidence type="ECO:0000259" key="5">
    <source>
        <dbReference type="Pfam" id="PF20464"/>
    </source>
</evidence>
<evidence type="ECO:0000256" key="3">
    <source>
        <dbReference type="ARBA" id="ARBA00022679"/>
    </source>
</evidence>
<dbReference type="Gene3D" id="3.40.50.150">
    <property type="entry name" value="Vaccinia Virus protein VP39"/>
    <property type="match status" value="1"/>
</dbReference>
<dbReference type="GO" id="GO:0032259">
    <property type="term" value="P:methylation"/>
    <property type="evidence" value="ECO:0007669"/>
    <property type="project" value="UniProtKB-KW"/>
</dbReference>
<evidence type="ECO:0000256" key="1">
    <source>
        <dbReference type="ARBA" id="ARBA00011900"/>
    </source>
</evidence>
<feature type="domain" description="MmeI-like target recognition" evidence="7">
    <location>
        <begin position="650"/>
        <end position="853"/>
    </location>
</feature>
<dbReference type="Pfam" id="PF20466">
    <property type="entry name" value="MmeI_TRD"/>
    <property type="match status" value="1"/>
</dbReference>
<evidence type="ECO:0000259" key="7">
    <source>
        <dbReference type="Pfam" id="PF20466"/>
    </source>
</evidence>
<feature type="domain" description="MmeI-like C-terminal" evidence="8">
    <location>
        <begin position="856"/>
        <end position="937"/>
    </location>
</feature>
<dbReference type="OrthoDB" id="4280289at2"/>
<keyword evidence="2" id="KW-0489">Methyltransferase</keyword>
<dbReference type="EMBL" id="CP039247">
    <property type="protein sequence ID" value="QCB27914.1"/>
    <property type="molecule type" value="Genomic_DNA"/>
</dbReference>
<dbReference type="GO" id="GO:0009007">
    <property type="term" value="F:site-specific DNA-methyltransferase (adenine-specific) activity"/>
    <property type="evidence" value="ECO:0007669"/>
    <property type="project" value="UniProtKB-EC"/>
</dbReference>